<feature type="domain" description="RanBP2-type" evidence="6">
    <location>
        <begin position="145"/>
        <end position="176"/>
    </location>
</feature>
<keyword evidence="2 4" id="KW-0863">Zinc-finger</keyword>
<keyword evidence="3" id="KW-0862">Zinc</keyword>
<dbReference type="EMBL" id="CAKLBC010000269">
    <property type="protein sequence ID" value="CAH0485617.1"/>
    <property type="molecule type" value="Genomic_DNA"/>
</dbReference>
<dbReference type="PROSITE" id="PS01358">
    <property type="entry name" value="ZF_RANBP2_1"/>
    <property type="match status" value="1"/>
</dbReference>
<dbReference type="EMBL" id="CANTFK010000107">
    <property type="protein sequence ID" value="CAI5706599.1"/>
    <property type="molecule type" value="Genomic_DNA"/>
</dbReference>
<evidence type="ECO:0000256" key="2">
    <source>
        <dbReference type="ARBA" id="ARBA00022771"/>
    </source>
</evidence>
<dbReference type="SUPFAM" id="SSF90209">
    <property type="entry name" value="Ran binding protein zinc finger-like"/>
    <property type="match status" value="1"/>
</dbReference>
<dbReference type="InterPro" id="IPR001876">
    <property type="entry name" value="Znf_RanBP2"/>
</dbReference>
<evidence type="ECO:0000313" key="8">
    <source>
        <dbReference type="EMBL" id="CAI5706599.1"/>
    </source>
</evidence>
<accession>A0AAV0SRK4</accession>
<keyword evidence="9" id="KW-1185">Reference proteome</keyword>
<reference evidence="8" key="2">
    <citation type="submission" date="2022-12" db="EMBL/GenBank/DDBJ databases">
        <authorList>
            <person name="Webb A."/>
        </authorList>
    </citation>
    <scope>NUCLEOTIDE SEQUENCE</scope>
    <source>
        <strain evidence="8">Pf2</strain>
    </source>
</reference>
<sequence length="180" mass="20361">MATSRSSSESRNQTSGSRSHVRQLSGRSKSPNRRHESRRKSRSRSRSSSSEKSVYKKQKKHSKKRHTKLKKEEKQKKKAVDDIVSAIPFKVEEGGTLEEFLVETTPVDAKSFFEQLQKQEAAKKPVGTVHSRGLPTPISATTISTSDKWECSKAGCGHMNFKHAPACNKCKAMKRMTEWR</sequence>
<name>A0AAV0SRK4_9STRA</name>
<dbReference type="Gene3D" id="4.10.1060.10">
    <property type="entry name" value="Zinc finger, RanBP2-type"/>
    <property type="match status" value="1"/>
</dbReference>
<dbReference type="PROSITE" id="PS50199">
    <property type="entry name" value="ZF_RANBP2_2"/>
    <property type="match status" value="1"/>
</dbReference>
<dbReference type="GO" id="GO:0008270">
    <property type="term" value="F:zinc ion binding"/>
    <property type="evidence" value="ECO:0007669"/>
    <property type="project" value="UniProtKB-KW"/>
</dbReference>
<dbReference type="AlphaFoldDB" id="A0AAV0SRK4"/>
<proteinExistence type="predicted"/>
<comment type="caution">
    <text evidence="8">The sequence shown here is derived from an EMBL/GenBank/DDBJ whole genome shotgun (WGS) entry which is preliminary data.</text>
</comment>
<evidence type="ECO:0000313" key="10">
    <source>
        <dbReference type="Proteomes" id="UP001159659"/>
    </source>
</evidence>
<evidence type="ECO:0000313" key="7">
    <source>
        <dbReference type="EMBL" id="CAH0485617.1"/>
    </source>
</evidence>
<feature type="compositionally biased region" description="Basic and acidic residues" evidence="5">
    <location>
        <begin position="70"/>
        <end position="81"/>
    </location>
</feature>
<evidence type="ECO:0000256" key="5">
    <source>
        <dbReference type="SAM" id="MobiDB-lite"/>
    </source>
</evidence>
<evidence type="ECO:0000256" key="1">
    <source>
        <dbReference type="ARBA" id="ARBA00022723"/>
    </source>
</evidence>
<feature type="compositionally biased region" description="Basic residues" evidence="5">
    <location>
        <begin position="30"/>
        <end position="45"/>
    </location>
</feature>
<feature type="compositionally biased region" description="Basic residues" evidence="5">
    <location>
        <begin position="55"/>
        <end position="69"/>
    </location>
</feature>
<organism evidence="8 10">
    <name type="scientific">Peronospora farinosa</name>
    <dbReference type="NCBI Taxonomy" id="134698"/>
    <lineage>
        <taxon>Eukaryota</taxon>
        <taxon>Sar</taxon>
        <taxon>Stramenopiles</taxon>
        <taxon>Oomycota</taxon>
        <taxon>Peronosporomycetes</taxon>
        <taxon>Peronosporales</taxon>
        <taxon>Peronosporaceae</taxon>
        <taxon>Peronospora</taxon>
    </lineage>
</organism>
<evidence type="ECO:0000256" key="3">
    <source>
        <dbReference type="ARBA" id="ARBA00022833"/>
    </source>
</evidence>
<feature type="compositionally biased region" description="Low complexity" evidence="5">
    <location>
        <begin position="1"/>
        <end position="18"/>
    </location>
</feature>
<reference evidence="7 9" key="1">
    <citation type="submission" date="2021-11" db="EMBL/GenBank/DDBJ databases">
        <authorList>
            <person name="Islam A."/>
            <person name="Islam S."/>
            <person name="Flora M.S."/>
            <person name="Rahman M."/>
            <person name="Ziaur R.M."/>
            <person name="Epstein J.H."/>
            <person name="Hassan M."/>
            <person name="Klassen M."/>
            <person name="Woodard K."/>
            <person name="Webb A."/>
            <person name="Webby R.J."/>
            <person name="El Zowalaty M.E."/>
        </authorList>
    </citation>
    <scope>NUCLEOTIDE SEQUENCE [LARGE SCALE GENOMIC DNA]</scope>
    <source>
        <strain evidence="7">Pf1</strain>
    </source>
</reference>
<dbReference type="Proteomes" id="UP001159659">
    <property type="component" value="Unassembled WGS sequence"/>
</dbReference>
<dbReference type="InterPro" id="IPR036443">
    <property type="entry name" value="Znf_RanBP2_sf"/>
</dbReference>
<feature type="region of interest" description="Disordered" evidence="5">
    <location>
        <begin position="1"/>
        <end position="81"/>
    </location>
</feature>
<dbReference type="Proteomes" id="UP001157938">
    <property type="component" value="Unassembled WGS sequence"/>
</dbReference>
<evidence type="ECO:0000313" key="9">
    <source>
        <dbReference type="Proteomes" id="UP001157938"/>
    </source>
</evidence>
<gene>
    <name evidence="7" type="ORF">PFR001_LOCUS1300</name>
    <name evidence="8" type="ORF">PFR002_LOCUS1112</name>
</gene>
<dbReference type="SMART" id="SM00547">
    <property type="entry name" value="ZnF_RBZ"/>
    <property type="match status" value="1"/>
</dbReference>
<protein>
    <recommendedName>
        <fullName evidence="6">RanBP2-type domain-containing protein</fullName>
    </recommendedName>
</protein>
<evidence type="ECO:0000259" key="6">
    <source>
        <dbReference type="PROSITE" id="PS50199"/>
    </source>
</evidence>
<evidence type="ECO:0000256" key="4">
    <source>
        <dbReference type="PROSITE-ProRule" id="PRU00322"/>
    </source>
</evidence>
<keyword evidence="1" id="KW-0479">Metal-binding</keyword>